<sequence>MALLILGLMLPSLISASKILFCCSVTDYQLKEMVSYAHDLNSTLNDIYFAQESNLAQQHSYKILNFTIEESPS</sequence>
<evidence type="ECO:0000313" key="3">
    <source>
        <dbReference type="Proteomes" id="UP000785679"/>
    </source>
</evidence>
<gene>
    <name evidence="2" type="ORF">FGO68_gene2182</name>
</gene>
<comment type="caution">
    <text evidence="2">The sequence shown here is derived from an EMBL/GenBank/DDBJ whole genome shotgun (WGS) entry which is preliminary data.</text>
</comment>
<feature type="chain" id="PRO_5035270761" evidence="1">
    <location>
        <begin position="17"/>
        <end position="73"/>
    </location>
</feature>
<keyword evidence="1" id="KW-0732">Signal</keyword>
<reference evidence="2" key="1">
    <citation type="submission" date="2019-06" db="EMBL/GenBank/DDBJ databases">
        <authorList>
            <person name="Zheng W."/>
        </authorList>
    </citation>
    <scope>NUCLEOTIDE SEQUENCE</scope>
    <source>
        <strain evidence="2">QDHG01</strain>
    </source>
</reference>
<feature type="signal peptide" evidence="1">
    <location>
        <begin position="1"/>
        <end position="16"/>
    </location>
</feature>
<dbReference type="AlphaFoldDB" id="A0A8J8NGB0"/>
<name>A0A8J8NGB0_HALGN</name>
<keyword evidence="3" id="KW-1185">Reference proteome</keyword>
<dbReference type="Proteomes" id="UP000785679">
    <property type="component" value="Unassembled WGS sequence"/>
</dbReference>
<evidence type="ECO:0000313" key="2">
    <source>
        <dbReference type="EMBL" id="TNV74081.1"/>
    </source>
</evidence>
<protein>
    <submittedName>
        <fullName evidence="2">Uncharacterized protein</fullName>
    </submittedName>
</protein>
<dbReference type="EMBL" id="RRYP01017515">
    <property type="protein sequence ID" value="TNV74081.1"/>
    <property type="molecule type" value="Genomic_DNA"/>
</dbReference>
<proteinExistence type="predicted"/>
<accession>A0A8J8NGB0</accession>
<organism evidence="2 3">
    <name type="scientific">Halteria grandinella</name>
    <dbReference type="NCBI Taxonomy" id="5974"/>
    <lineage>
        <taxon>Eukaryota</taxon>
        <taxon>Sar</taxon>
        <taxon>Alveolata</taxon>
        <taxon>Ciliophora</taxon>
        <taxon>Intramacronucleata</taxon>
        <taxon>Spirotrichea</taxon>
        <taxon>Stichotrichia</taxon>
        <taxon>Sporadotrichida</taxon>
        <taxon>Halteriidae</taxon>
        <taxon>Halteria</taxon>
    </lineage>
</organism>
<evidence type="ECO:0000256" key="1">
    <source>
        <dbReference type="SAM" id="SignalP"/>
    </source>
</evidence>